<accession>A0A809R3P6</accession>
<feature type="chain" id="PRO_5035161571" description="DUF4124 domain-containing protein" evidence="3">
    <location>
        <begin position="23"/>
        <end position="224"/>
    </location>
</feature>
<organism evidence="4 5">
    <name type="scientific">Candidatus Desulfobacillus denitrificans</name>
    <dbReference type="NCBI Taxonomy" id="2608985"/>
    <lineage>
        <taxon>Bacteria</taxon>
        <taxon>Pseudomonadati</taxon>
        <taxon>Pseudomonadota</taxon>
        <taxon>Betaproteobacteria</taxon>
        <taxon>Candidatus Desulfobacillus</taxon>
    </lineage>
</organism>
<evidence type="ECO:0000256" key="2">
    <source>
        <dbReference type="SAM" id="MobiDB-lite"/>
    </source>
</evidence>
<evidence type="ECO:0000313" key="4">
    <source>
        <dbReference type="EMBL" id="BBO22223.1"/>
    </source>
</evidence>
<feature type="coiled-coil region" evidence="1">
    <location>
        <begin position="70"/>
        <end position="97"/>
    </location>
</feature>
<feature type="region of interest" description="Disordered" evidence="2">
    <location>
        <begin position="202"/>
        <end position="224"/>
    </location>
</feature>
<feature type="signal peptide" evidence="3">
    <location>
        <begin position="1"/>
        <end position="22"/>
    </location>
</feature>
<dbReference type="AlphaFoldDB" id="A0A809R3P6"/>
<evidence type="ECO:0000256" key="1">
    <source>
        <dbReference type="SAM" id="Coils"/>
    </source>
</evidence>
<proteinExistence type="predicted"/>
<evidence type="ECO:0008006" key="6">
    <source>
        <dbReference type="Google" id="ProtNLM"/>
    </source>
</evidence>
<keyword evidence="3" id="KW-0732">Signal</keyword>
<protein>
    <recommendedName>
        <fullName evidence="6">DUF4124 domain-containing protein</fullName>
    </recommendedName>
</protein>
<dbReference type="KEGG" id="ddz:DSYM_29220"/>
<reference evidence="4" key="1">
    <citation type="journal article" name="DNA Res.">
        <title>The physiological potential of anammox bacteria as revealed by their core genome structure.</title>
        <authorList>
            <person name="Okubo T."/>
            <person name="Toyoda A."/>
            <person name="Fukuhara K."/>
            <person name="Uchiyama I."/>
            <person name="Harigaya Y."/>
            <person name="Kuroiwa M."/>
            <person name="Suzuki T."/>
            <person name="Murakami Y."/>
            <person name="Suwa Y."/>
            <person name="Takami H."/>
        </authorList>
    </citation>
    <scope>NUCLEOTIDE SEQUENCE</scope>
    <source>
        <strain evidence="4">317325-3</strain>
    </source>
</reference>
<dbReference type="EMBL" id="AP021857">
    <property type="protein sequence ID" value="BBO22223.1"/>
    <property type="molecule type" value="Genomic_DNA"/>
</dbReference>
<name>A0A809R3P6_9PROT</name>
<gene>
    <name evidence="4" type="ORF">DSYM_29220</name>
</gene>
<evidence type="ECO:0000256" key="3">
    <source>
        <dbReference type="SAM" id="SignalP"/>
    </source>
</evidence>
<dbReference type="Proteomes" id="UP000662914">
    <property type="component" value="Chromosome"/>
</dbReference>
<keyword evidence="1" id="KW-0175">Coiled coil</keyword>
<sequence>MIQRLGLALILVTASLLPAAVAAQGRTTYCCTDDSGRQVCSDVLPQECYGKAYREISPQGRTLRRIDAPLNAEQRAAREAKDRKAREEELKRLEQERRNRALLATYASEQDIDYVRDRTIGDVRKSIQASQEKLVELADKQKKLDAEAEFYKKRPMPPALGAQIRDNQTEMKALQTAIDGRKNDIESLKAKYEEEKLRYRELTQKKTTVQGGTATPAGPDSRPR</sequence>
<evidence type="ECO:0000313" key="5">
    <source>
        <dbReference type="Proteomes" id="UP000662914"/>
    </source>
</evidence>